<dbReference type="AlphaFoldDB" id="A0A8D8ALQ3"/>
<feature type="transmembrane region" description="Helical" evidence="1">
    <location>
        <begin position="12"/>
        <end position="33"/>
    </location>
</feature>
<sequence length="105" mass="12184">MFTLSFCLLFRALITGGFMLALSSIFSLFLYRLCVLFEGGLHTQSMTYLAIGFVFLRTQRAKLIHIFAFFCLLCVFVCCNNIIPHTFCFVLLLFCVFFNIIYLFL</sequence>
<keyword evidence="1" id="KW-1133">Transmembrane helix</keyword>
<evidence type="ECO:0000256" key="1">
    <source>
        <dbReference type="SAM" id="Phobius"/>
    </source>
</evidence>
<feature type="transmembrane region" description="Helical" evidence="1">
    <location>
        <begin position="39"/>
        <end position="56"/>
    </location>
</feature>
<keyword evidence="1" id="KW-0812">Transmembrane</keyword>
<proteinExistence type="predicted"/>
<dbReference type="EMBL" id="HBUE01037390">
    <property type="protein sequence ID" value="CAG6459362.1"/>
    <property type="molecule type" value="Transcribed_RNA"/>
</dbReference>
<name>A0A8D8ALQ3_CULPI</name>
<feature type="transmembrane region" description="Helical" evidence="1">
    <location>
        <begin position="89"/>
        <end position="104"/>
    </location>
</feature>
<organism evidence="2">
    <name type="scientific">Culex pipiens</name>
    <name type="common">House mosquito</name>
    <dbReference type="NCBI Taxonomy" id="7175"/>
    <lineage>
        <taxon>Eukaryota</taxon>
        <taxon>Metazoa</taxon>
        <taxon>Ecdysozoa</taxon>
        <taxon>Arthropoda</taxon>
        <taxon>Hexapoda</taxon>
        <taxon>Insecta</taxon>
        <taxon>Pterygota</taxon>
        <taxon>Neoptera</taxon>
        <taxon>Endopterygota</taxon>
        <taxon>Diptera</taxon>
        <taxon>Nematocera</taxon>
        <taxon>Culicoidea</taxon>
        <taxon>Culicidae</taxon>
        <taxon>Culicinae</taxon>
        <taxon>Culicini</taxon>
        <taxon>Culex</taxon>
        <taxon>Culex</taxon>
    </lineage>
</organism>
<accession>A0A8D8ALQ3</accession>
<keyword evidence="1" id="KW-0472">Membrane</keyword>
<evidence type="ECO:0000313" key="2">
    <source>
        <dbReference type="EMBL" id="CAG6459362.1"/>
    </source>
</evidence>
<feature type="transmembrane region" description="Helical" evidence="1">
    <location>
        <begin position="63"/>
        <end position="83"/>
    </location>
</feature>
<reference evidence="2" key="1">
    <citation type="submission" date="2021-05" db="EMBL/GenBank/DDBJ databases">
        <authorList>
            <person name="Alioto T."/>
            <person name="Alioto T."/>
            <person name="Gomez Garrido J."/>
        </authorList>
    </citation>
    <scope>NUCLEOTIDE SEQUENCE</scope>
</reference>
<protein>
    <submittedName>
        <fullName evidence="2">(northern house mosquito) hypothetical protein</fullName>
    </submittedName>
</protein>